<reference evidence="1" key="2">
    <citation type="journal article" date="2015" name="Data Brief">
        <title>Shoot transcriptome of the giant reed, Arundo donax.</title>
        <authorList>
            <person name="Barrero R.A."/>
            <person name="Guerrero F.D."/>
            <person name="Moolhuijzen P."/>
            <person name="Goolsby J.A."/>
            <person name="Tidwell J."/>
            <person name="Bellgard S.E."/>
            <person name="Bellgard M.I."/>
        </authorList>
    </citation>
    <scope>NUCLEOTIDE SEQUENCE</scope>
    <source>
        <tissue evidence="1">Shoot tissue taken approximately 20 cm above the soil surface</tissue>
    </source>
</reference>
<dbReference type="EMBL" id="GBRH01241666">
    <property type="protein sequence ID" value="JAD56229.1"/>
    <property type="molecule type" value="Transcribed_RNA"/>
</dbReference>
<evidence type="ECO:0000313" key="1">
    <source>
        <dbReference type="EMBL" id="JAD56229.1"/>
    </source>
</evidence>
<reference evidence="1" key="1">
    <citation type="submission" date="2014-09" db="EMBL/GenBank/DDBJ databases">
        <authorList>
            <person name="Magalhaes I.L.F."/>
            <person name="Oliveira U."/>
            <person name="Santos F.R."/>
            <person name="Vidigal T.H.D.A."/>
            <person name="Brescovit A.D."/>
            <person name="Santos A.J."/>
        </authorList>
    </citation>
    <scope>NUCLEOTIDE SEQUENCE</scope>
    <source>
        <tissue evidence="1">Shoot tissue taken approximately 20 cm above the soil surface</tissue>
    </source>
</reference>
<name>A0A0A9SCT2_ARUDO</name>
<dbReference type="AlphaFoldDB" id="A0A0A9SCT2"/>
<sequence length="43" mass="5269">MLLCRKKNTCITDLLLDARDDIKTQQNYIIEVLQHDTWQFQFR</sequence>
<organism evidence="1">
    <name type="scientific">Arundo donax</name>
    <name type="common">Giant reed</name>
    <name type="synonym">Donax arundinaceus</name>
    <dbReference type="NCBI Taxonomy" id="35708"/>
    <lineage>
        <taxon>Eukaryota</taxon>
        <taxon>Viridiplantae</taxon>
        <taxon>Streptophyta</taxon>
        <taxon>Embryophyta</taxon>
        <taxon>Tracheophyta</taxon>
        <taxon>Spermatophyta</taxon>
        <taxon>Magnoliopsida</taxon>
        <taxon>Liliopsida</taxon>
        <taxon>Poales</taxon>
        <taxon>Poaceae</taxon>
        <taxon>PACMAD clade</taxon>
        <taxon>Arundinoideae</taxon>
        <taxon>Arundineae</taxon>
        <taxon>Arundo</taxon>
    </lineage>
</organism>
<protein>
    <submittedName>
        <fullName evidence="1">Uncharacterized protein</fullName>
    </submittedName>
</protein>
<proteinExistence type="predicted"/>
<accession>A0A0A9SCT2</accession>